<dbReference type="Pfam" id="PF14942">
    <property type="entry name" value="Muted"/>
    <property type="match status" value="1"/>
</dbReference>
<evidence type="ECO:0000313" key="7">
    <source>
        <dbReference type="Proteomes" id="UP000030742"/>
    </source>
</evidence>
<dbReference type="PANTHER" id="PTHR31784">
    <property type="entry name" value="BIOGENESIS OF LYSOSOME-RELATED ORGANELLES COMPLEX 1 SUBUNIT 5"/>
    <property type="match status" value="1"/>
</dbReference>
<sequence>MLEVTKGISKLWDRLFDQKAFLNGEINFVLNEFELRRGDSEVDNLFKSLESITDIKDTQINRLIEIASEKNVEANQQLSKALNLCSQLPELEQKYTDLKDTYLEKAREKRKEKYEEIMNGITSNYSKIDAEFEKKEVETLQAYINLEAKLK</sequence>
<evidence type="ECO:0000313" key="6">
    <source>
        <dbReference type="Proteomes" id="UP000019118"/>
    </source>
</evidence>
<organism evidence="3">
    <name type="scientific">Dendroctonus ponderosae</name>
    <name type="common">Mountain pine beetle</name>
    <dbReference type="NCBI Taxonomy" id="77166"/>
    <lineage>
        <taxon>Eukaryota</taxon>
        <taxon>Metazoa</taxon>
        <taxon>Ecdysozoa</taxon>
        <taxon>Arthropoda</taxon>
        <taxon>Hexapoda</taxon>
        <taxon>Insecta</taxon>
        <taxon>Pterygota</taxon>
        <taxon>Neoptera</taxon>
        <taxon>Endopterygota</taxon>
        <taxon>Coleoptera</taxon>
        <taxon>Polyphaga</taxon>
        <taxon>Cucujiformia</taxon>
        <taxon>Curculionidae</taxon>
        <taxon>Scolytinae</taxon>
        <taxon>Dendroctonus</taxon>
    </lineage>
</organism>
<dbReference type="EMBL" id="KB740167">
    <property type="protein sequence ID" value="ENN81200.1"/>
    <property type="molecule type" value="Genomic_DNA"/>
</dbReference>
<gene>
    <name evidence="5" type="primary">109532796</name>
    <name evidence="4" type="ORF">D910_02589</name>
    <name evidence="3" type="ORF">YQE_02390</name>
</gene>
<evidence type="ECO:0000313" key="4">
    <source>
        <dbReference type="EMBL" id="ERL85167.1"/>
    </source>
</evidence>
<evidence type="ECO:0000256" key="2">
    <source>
        <dbReference type="ARBA" id="ARBA00019580"/>
    </source>
</evidence>
<dbReference type="Proteomes" id="UP000030742">
    <property type="component" value="Unassembled WGS sequence"/>
</dbReference>
<feature type="non-terminal residue" evidence="3">
    <location>
        <position position="1"/>
    </location>
</feature>
<reference evidence="5" key="2">
    <citation type="submission" date="2024-08" db="UniProtKB">
        <authorList>
            <consortium name="EnsemblMetazoa"/>
        </authorList>
    </citation>
    <scope>IDENTIFICATION</scope>
</reference>
<dbReference type="HOGENOM" id="CLU_110751_2_0_1"/>
<dbReference type="OMA" id="TNLQHGY"/>
<protein>
    <recommendedName>
        <fullName evidence="2">Biogenesis of lysosome-related organelles complex 1 subunit 5</fullName>
    </recommendedName>
</protein>
<dbReference type="PANTHER" id="PTHR31784:SF2">
    <property type="entry name" value="BIOGENESIS OF LYSOSOME-RELATED ORGANELLES COMPLEX 1 SUBUNIT 5"/>
    <property type="match status" value="1"/>
</dbReference>
<keyword evidence="6" id="KW-1185">Reference proteome</keyword>
<accession>N6UHI1</accession>
<dbReference type="EMBL" id="KB631669">
    <property type="protein sequence ID" value="ERL85167.1"/>
    <property type="molecule type" value="Genomic_DNA"/>
</dbReference>
<dbReference type="EnsemblMetazoa" id="XM_019897857.1">
    <property type="protein sequence ID" value="XP_019753416.1"/>
    <property type="gene ID" value="LOC109532796"/>
</dbReference>
<evidence type="ECO:0000313" key="5">
    <source>
        <dbReference type="EnsemblMetazoa" id="XP_019753416.1"/>
    </source>
</evidence>
<dbReference type="STRING" id="77166.N6UHI1"/>
<dbReference type="OrthoDB" id="18964at2759"/>
<name>N6UHI1_DENPD</name>
<dbReference type="KEGG" id="dpa:109532796"/>
<reference evidence="6 7" key="1">
    <citation type="journal article" date="2013" name="Genome Biol.">
        <title>Draft genome of the mountain pine beetle, Dendroctonus ponderosae Hopkins, a major forest pest.</title>
        <authorList>
            <person name="Keeling C.I."/>
            <person name="Yuen M.M."/>
            <person name="Liao N.Y."/>
            <person name="Docking T.R."/>
            <person name="Chan S.K."/>
            <person name="Taylor G.A."/>
            <person name="Palmquist D.L."/>
            <person name="Jackman S.D."/>
            <person name="Nguyen A."/>
            <person name="Li M."/>
            <person name="Henderson H."/>
            <person name="Janes J.K."/>
            <person name="Zhao Y."/>
            <person name="Pandoh P."/>
            <person name="Moore R."/>
            <person name="Sperling F.A."/>
            <person name="Huber D.P."/>
            <person name="Birol I."/>
            <person name="Jones S.J."/>
            <person name="Bohlmann J."/>
        </authorList>
    </citation>
    <scope>NUCLEOTIDE SEQUENCE</scope>
</reference>
<evidence type="ECO:0000256" key="1">
    <source>
        <dbReference type="ARBA" id="ARBA00010754"/>
    </source>
</evidence>
<dbReference type="AlphaFoldDB" id="N6UHI1"/>
<proteinExistence type="inferred from homology"/>
<dbReference type="GO" id="GO:0031083">
    <property type="term" value="C:BLOC-1 complex"/>
    <property type="evidence" value="ECO:0007669"/>
    <property type="project" value="InterPro"/>
</dbReference>
<dbReference type="GO" id="GO:0030133">
    <property type="term" value="C:transport vesicle"/>
    <property type="evidence" value="ECO:0007669"/>
    <property type="project" value="InterPro"/>
</dbReference>
<evidence type="ECO:0000313" key="3">
    <source>
        <dbReference type="EMBL" id="ENN81200.1"/>
    </source>
</evidence>
<dbReference type="Proteomes" id="UP000019118">
    <property type="component" value="Unassembled WGS sequence"/>
</dbReference>
<dbReference type="InterPro" id="IPR017243">
    <property type="entry name" value="Bloc1s5"/>
</dbReference>
<comment type="similarity">
    <text evidence="1">Belongs to the BLOC1S5 family.</text>
</comment>